<comment type="caution">
    <text evidence="1">The sequence shown here is derived from an EMBL/GenBank/DDBJ whole genome shotgun (WGS) entry which is preliminary data.</text>
</comment>
<evidence type="ECO:0000313" key="1">
    <source>
        <dbReference type="EMBL" id="TQL56539.1"/>
    </source>
</evidence>
<protein>
    <submittedName>
        <fullName evidence="1">Major capsid protein E</fullName>
    </submittedName>
</protein>
<organism evidence="1 2">
    <name type="scientific">Rarobacter faecitabidus</name>
    <dbReference type="NCBI Taxonomy" id="13243"/>
    <lineage>
        <taxon>Bacteria</taxon>
        <taxon>Bacillati</taxon>
        <taxon>Actinomycetota</taxon>
        <taxon>Actinomycetes</taxon>
        <taxon>Micrococcales</taxon>
        <taxon>Rarobacteraceae</taxon>
        <taxon>Rarobacter</taxon>
    </lineage>
</organism>
<dbReference type="OrthoDB" id="3196427at2"/>
<accession>A0A542Z882</accession>
<dbReference type="InterPro" id="IPR053738">
    <property type="entry name" value="Lambda_capsid_assembly"/>
</dbReference>
<gene>
    <name evidence="1" type="ORF">FB461_2428</name>
</gene>
<proteinExistence type="predicted"/>
<name>A0A542Z882_RARFA</name>
<dbReference type="EMBL" id="VFOS01000007">
    <property type="protein sequence ID" value="TQL56539.1"/>
    <property type="molecule type" value="Genomic_DNA"/>
</dbReference>
<sequence>MALWTDLIDPATLTGYARESLANIEARKGTLARWLPNREVADIIVRFVAGQAGLVPEAKYRAYDAEPTIGKAPSGKRVILELPAVGQNIPVTEYAQLRNRNAADDAVLRSILATTDRVVAAVADRVERLRGTVLTTGKATIAELSPDGDDFGRNALHDITAPALWSVAGTDRLSQLQTWSDTYETDNGVAPGVILMSKRALRALAAGTQFQTQLVNGGARPATESEVAAIIAGHGLPEIVTYDRKGSAGRFTPDDRVFLLPSPVETDAWEETELGATFWGQTLTSQDVDYAIEDGEQPGVVAGVYKNEKPPMIAEVISDAIALPVLANADLSFVAKVL</sequence>
<dbReference type="AlphaFoldDB" id="A0A542Z882"/>
<reference evidence="1 2" key="1">
    <citation type="submission" date="2019-06" db="EMBL/GenBank/DDBJ databases">
        <title>Sequencing the genomes of 1000 actinobacteria strains.</title>
        <authorList>
            <person name="Klenk H.-P."/>
        </authorList>
    </citation>
    <scope>NUCLEOTIDE SEQUENCE [LARGE SCALE GENOMIC DNA]</scope>
    <source>
        <strain evidence="1 2">DSM 4813</strain>
    </source>
</reference>
<dbReference type="RefSeq" id="WP_142122402.1">
    <property type="nucleotide sequence ID" value="NZ_BAAASV010000002.1"/>
</dbReference>
<dbReference type="Proteomes" id="UP000315389">
    <property type="component" value="Unassembled WGS sequence"/>
</dbReference>
<dbReference type="Gene3D" id="3.90.1690.10">
    <property type="entry name" value="phage-related protein like domain"/>
    <property type="match status" value="1"/>
</dbReference>
<evidence type="ECO:0000313" key="2">
    <source>
        <dbReference type="Proteomes" id="UP000315389"/>
    </source>
</evidence>
<keyword evidence="2" id="KW-1185">Reference proteome</keyword>